<sequence>MPIDDKSPKWRHQFTLIDREEMTVEGVISLGSADEKEVVMDTERGPLVIKGEGLNIQQLNLDKGNIVVEGLIKAIVYDDEPKQKKGLLNRLLK</sequence>
<dbReference type="Pfam" id="PF07873">
    <property type="entry name" value="YabP"/>
    <property type="match status" value="1"/>
</dbReference>
<proteinExistence type="predicted"/>
<name>A0A4R1Q211_9FIRM</name>
<dbReference type="InterPro" id="IPR022476">
    <property type="entry name" value="Spore_YabP/YqfC"/>
</dbReference>
<dbReference type="Proteomes" id="UP000295063">
    <property type="component" value="Unassembled WGS sequence"/>
</dbReference>
<dbReference type="InterPro" id="IPR038705">
    <property type="entry name" value="YabP_sf"/>
</dbReference>
<dbReference type="EMBL" id="SLUI01000004">
    <property type="protein sequence ID" value="TCL38336.1"/>
    <property type="molecule type" value="Genomic_DNA"/>
</dbReference>
<gene>
    <name evidence="1" type="ORF">EV210_104320</name>
</gene>
<comment type="caution">
    <text evidence="1">The sequence shown here is derived from an EMBL/GenBank/DDBJ whole genome shotgun (WGS) entry which is preliminary data.</text>
</comment>
<dbReference type="AlphaFoldDB" id="A0A4R1Q211"/>
<accession>A0A4R1Q211</accession>
<dbReference type="OrthoDB" id="9795125at2"/>
<evidence type="ECO:0000313" key="2">
    <source>
        <dbReference type="Proteomes" id="UP000295063"/>
    </source>
</evidence>
<dbReference type="Gene3D" id="2.60.40.2000">
    <property type="match status" value="1"/>
</dbReference>
<keyword evidence="2" id="KW-1185">Reference proteome</keyword>
<protein>
    <submittedName>
        <fullName evidence="1">Sporulation protein YabP</fullName>
    </submittedName>
</protein>
<dbReference type="RefSeq" id="WP_132078188.1">
    <property type="nucleotide sequence ID" value="NZ_SLUI01000004.1"/>
</dbReference>
<organism evidence="1 2">
    <name type="scientific">Anaerospora hongkongensis</name>
    <dbReference type="NCBI Taxonomy" id="244830"/>
    <lineage>
        <taxon>Bacteria</taxon>
        <taxon>Bacillati</taxon>
        <taxon>Bacillota</taxon>
        <taxon>Negativicutes</taxon>
        <taxon>Selenomonadales</taxon>
        <taxon>Sporomusaceae</taxon>
        <taxon>Anaerospora</taxon>
    </lineage>
</organism>
<reference evidence="1 2" key="1">
    <citation type="submission" date="2019-03" db="EMBL/GenBank/DDBJ databases">
        <title>Genomic Encyclopedia of Type Strains, Phase IV (KMG-IV): sequencing the most valuable type-strain genomes for metagenomic binning, comparative biology and taxonomic classification.</title>
        <authorList>
            <person name="Goeker M."/>
        </authorList>
    </citation>
    <scope>NUCLEOTIDE SEQUENCE [LARGE SCALE GENOMIC DNA]</scope>
    <source>
        <strain evidence="1 2">DSM 15969</strain>
    </source>
</reference>
<evidence type="ECO:0000313" key="1">
    <source>
        <dbReference type="EMBL" id="TCL38336.1"/>
    </source>
</evidence>